<dbReference type="GeneID" id="79316961"/>
<dbReference type="InterPro" id="IPR042099">
    <property type="entry name" value="ANL_N_sf"/>
</dbReference>
<evidence type="ECO:0000313" key="2">
    <source>
        <dbReference type="Proteomes" id="UP001596547"/>
    </source>
</evidence>
<dbReference type="SUPFAM" id="SSF56801">
    <property type="entry name" value="Acetyl-CoA synthetase-like"/>
    <property type="match status" value="1"/>
</dbReference>
<name>A0ABD6AFC5_9EURY</name>
<gene>
    <name evidence="1" type="ORF">ACFQPE_18905</name>
</gene>
<comment type="caution">
    <text evidence="1">The sequence shown here is derived from an EMBL/GenBank/DDBJ whole genome shotgun (WGS) entry which is preliminary data.</text>
</comment>
<protein>
    <submittedName>
        <fullName evidence="1">Uncharacterized protein</fullName>
    </submittedName>
</protein>
<dbReference type="RefSeq" id="WP_276306314.1">
    <property type="nucleotide sequence ID" value="NZ_CP119993.1"/>
</dbReference>
<accession>A0ABD6AFC5</accession>
<organism evidence="1 2">
    <name type="scientific">Halomarina halobia</name>
    <dbReference type="NCBI Taxonomy" id="3033386"/>
    <lineage>
        <taxon>Archaea</taxon>
        <taxon>Methanobacteriati</taxon>
        <taxon>Methanobacteriota</taxon>
        <taxon>Stenosarchaea group</taxon>
        <taxon>Halobacteria</taxon>
        <taxon>Halobacteriales</taxon>
        <taxon>Natronomonadaceae</taxon>
        <taxon>Halomarina</taxon>
    </lineage>
</organism>
<keyword evidence="2" id="KW-1185">Reference proteome</keyword>
<dbReference type="EMBL" id="JBHTBF010000003">
    <property type="protein sequence ID" value="MFC7318851.1"/>
    <property type="molecule type" value="Genomic_DNA"/>
</dbReference>
<dbReference type="Gene3D" id="3.40.50.12780">
    <property type="entry name" value="N-terminal domain of ligase-like"/>
    <property type="match status" value="1"/>
</dbReference>
<dbReference type="AlphaFoldDB" id="A0ABD6AFC5"/>
<dbReference type="Proteomes" id="UP001596547">
    <property type="component" value="Unassembled WGS sequence"/>
</dbReference>
<proteinExistence type="predicted"/>
<evidence type="ECO:0000313" key="1">
    <source>
        <dbReference type="EMBL" id="MFC7318851.1"/>
    </source>
</evidence>
<reference evidence="1 2" key="1">
    <citation type="journal article" date="2019" name="Int. J. Syst. Evol. Microbiol.">
        <title>The Global Catalogue of Microorganisms (GCM) 10K type strain sequencing project: providing services to taxonomists for standard genome sequencing and annotation.</title>
        <authorList>
            <consortium name="The Broad Institute Genomics Platform"/>
            <consortium name="The Broad Institute Genome Sequencing Center for Infectious Disease"/>
            <person name="Wu L."/>
            <person name="Ma J."/>
        </authorList>
    </citation>
    <scope>NUCLEOTIDE SEQUENCE [LARGE SCALE GENOMIC DNA]</scope>
    <source>
        <strain evidence="1 2">PSR21</strain>
    </source>
</reference>
<sequence length="354" mass="39656">MTTNPYAATDADLDAWTRAVIGTHFDPETGTPYWLEWAADRGVDVRAEIDGFADIRRVFEPFDEDVLRTLPVEEFAPRSLTGTRRVYETGGTTGAPKRVVMAEYWREQAEWAADLLAAGGFPTGNVLMLGPPGGANNAGTFVRHLAAAWDALPFYVNMDPRWAKRLARSDPTRLDDYVDHLIEQAGRVLDTQRVTVLFTTSRLLERTAVRDLVADTSVEAVYHGGTALDPDTHRVFREEWYADVAFVGEYGNTLMGVAQEPFHLRPADGRDYSLDYAPCYPYFVPEVVDGDDLVDYGERGRVRVTVLNEEFFIPLLSERDEATRVRGEAPLEWDWLRDPAPATDAASRGIEGVY</sequence>